<dbReference type="SUPFAM" id="SSF51735">
    <property type="entry name" value="NAD(P)-binding Rossmann-fold domains"/>
    <property type="match status" value="1"/>
</dbReference>
<accession>A0A843XK88</accession>
<proteinExistence type="predicted"/>
<evidence type="ECO:0000256" key="1">
    <source>
        <dbReference type="SAM" id="MobiDB-lite"/>
    </source>
</evidence>
<dbReference type="Proteomes" id="UP000652761">
    <property type="component" value="Unassembled WGS sequence"/>
</dbReference>
<feature type="region of interest" description="Disordered" evidence="1">
    <location>
        <begin position="54"/>
        <end position="78"/>
    </location>
</feature>
<sequence length="263" mass="28255">MLYFEQMSSGGGSYSGSRPRRQRITSQQAIPIHSALKGSVAAVSTVGSTTSVAGPISSQAWGRGHGRRGPSRGVTDRRLESGKRWNVKVINGTGIGESGAQFGFSPSYASLSFPGKALHLKVLPLGSQRFLQLTERANSSSFQSGISLVNSRAVKRCICAESGKQTWDLGRFLRTLYFFSGPPSPAKFIEYLIAKFSSGTSTEPEKKMTTSDVILVTRATGGVGRRVVDILRQRGYLVRALVVGEYGSSNGDSDDLETHLADN</sequence>
<protein>
    <submittedName>
        <fullName evidence="2">Uncharacterized protein</fullName>
    </submittedName>
</protein>
<dbReference type="OrthoDB" id="426386at2759"/>
<comment type="caution">
    <text evidence="2">The sequence shown here is derived from an EMBL/GenBank/DDBJ whole genome shotgun (WGS) entry which is preliminary data.</text>
</comment>
<organism evidence="2 3">
    <name type="scientific">Colocasia esculenta</name>
    <name type="common">Wild taro</name>
    <name type="synonym">Arum esculentum</name>
    <dbReference type="NCBI Taxonomy" id="4460"/>
    <lineage>
        <taxon>Eukaryota</taxon>
        <taxon>Viridiplantae</taxon>
        <taxon>Streptophyta</taxon>
        <taxon>Embryophyta</taxon>
        <taxon>Tracheophyta</taxon>
        <taxon>Spermatophyta</taxon>
        <taxon>Magnoliopsida</taxon>
        <taxon>Liliopsida</taxon>
        <taxon>Araceae</taxon>
        <taxon>Aroideae</taxon>
        <taxon>Colocasieae</taxon>
        <taxon>Colocasia</taxon>
    </lineage>
</organism>
<feature type="region of interest" description="Disordered" evidence="1">
    <location>
        <begin position="1"/>
        <end position="23"/>
    </location>
</feature>
<keyword evidence="3" id="KW-1185">Reference proteome</keyword>
<dbReference type="AlphaFoldDB" id="A0A843XK88"/>
<name>A0A843XK88_COLES</name>
<evidence type="ECO:0000313" key="2">
    <source>
        <dbReference type="EMBL" id="MQM20059.1"/>
    </source>
</evidence>
<gene>
    <name evidence="2" type="ORF">Taro_053073</name>
</gene>
<dbReference type="Gene3D" id="3.40.50.720">
    <property type="entry name" value="NAD(P)-binding Rossmann-like Domain"/>
    <property type="match status" value="1"/>
</dbReference>
<dbReference type="InterPro" id="IPR036291">
    <property type="entry name" value="NAD(P)-bd_dom_sf"/>
</dbReference>
<dbReference type="EMBL" id="NMUH01009436">
    <property type="protein sequence ID" value="MQM20059.1"/>
    <property type="molecule type" value="Genomic_DNA"/>
</dbReference>
<reference evidence="2" key="1">
    <citation type="submission" date="2017-07" db="EMBL/GenBank/DDBJ databases">
        <title>Taro Niue Genome Assembly and Annotation.</title>
        <authorList>
            <person name="Atibalentja N."/>
            <person name="Keating K."/>
            <person name="Fields C.J."/>
        </authorList>
    </citation>
    <scope>NUCLEOTIDE SEQUENCE</scope>
    <source>
        <strain evidence="2">Niue_2</strain>
        <tissue evidence="2">Leaf</tissue>
    </source>
</reference>
<evidence type="ECO:0000313" key="3">
    <source>
        <dbReference type="Proteomes" id="UP000652761"/>
    </source>
</evidence>